<proteinExistence type="predicted"/>
<evidence type="ECO:0000313" key="2">
    <source>
        <dbReference type="EMBL" id="TKW02086.1"/>
    </source>
</evidence>
<accession>A0A4V6D3D0</accession>
<protein>
    <recommendedName>
        <fullName evidence="4">BURP domain-containing protein</fullName>
    </recommendedName>
</protein>
<dbReference type="EMBL" id="CM016559">
    <property type="protein sequence ID" value="TKW02086.1"/>
    <property type="molecule type" value="Genomic_DNA"/>
</dbReference>
<reference evidence="2" key="1">
    <citation type="submission" date="2019-03" db="EMBL/GenBank/DDBJ databases">
        <title>WGS assembly of Setaria viridis.</title>
        <authorList>
            <person name="Huang P."/>
            <person name="Jenkins J."/>
            <person name="Grimwood J."/>
            <person name="Barry K."/>
            <person name="Healey A."/>
            <person name="Mamidi S."/>
            <person name="Sreedasyam A."/>
            <person name="Shu S."/>
            <person name="Feldman M."/>
            <person name="Wu J."/>
            <person name="Yu Y."/>
            <person name="Chen C."/>
            <person name="Johnson J."/>
            <person name="Rokhsar D."/>
            <person name="Baxter I."/>
            <person name="Schmutz J."/>
            <person name="Brutnell T."/>
            <person name="Kellogg E."/>
        </authorList>
    </citation>
    <scope>NUCLEOTIDE SEQUENCE [LARGE SCALE GENOMIC DNA]</scope>
</reference>
<sequence>MRVLFLSIVHTVFWAPTYLALYLECEWRFSMPPSTVPMVRWNNSSCYAPYPSVYGYAFQLLHFAEARPASNTRLLCHFPAKTSQKVQELAQMGYVDHSTPPTVESYYFNSFVMLIFNFSFKYLKFIQRF</sequence>
<evidence type="ECO:0000256" key="1">
    <source>
        <dbReference type="SAM" id="SignalP"/>
    </source>
</evidence>
<keyword evidence="1" id="KW-0732">Signal</keyword>
<organism evidence="2 3">
    <name type="scientific">Setaria viridis</name>
    <name type="common">Green bristlegrass</name>
    <name type="synonym">Setaria italica subsp. viridis</name>
    <dbReference type="NCBI Taxonomy" id="4556"/>
    <lineage>
        <taxon>Eukaryota</taxon>
        <taxon>Viridiplantae</taxon>
        <taxon>Streptophyta</taxon>
        <taxon>Embryophyta</taxon>
        <taxon>Tracheophyta</taxon>
        <taxon>Spermatophyta</taxon>
        <taxon>Magnoliopsida</taxon>
        <taxon>Liliopsida</taxon>
        <taxon>Poales</taxon>
        <taxon>Poaceae</taxon>
        <taxon>PACMAD clade</taxon>
        <taxon>Panicoideae</taxon>
        <taxon>Panicodae</taxon>
        <taxon>Paniceae</taxon>
        <taxon>Cenchrinae</taxon>
        <taxon>Setaria</taxon>
    </lineage>
</organism>
<dbReference type="Gramene" id="TKW02086">
    <property type="protein sequence ID" value="TKW02086"/>
    <property type="gene ID" value="SEVIR_8G221807v2"/>
</dbReference>
<feature type="signal peptide" evidence="1">
    <location>
        <begin position="1"/>
        <end position="20"/>
    </location>
</feature>
<evidence type="ECO:0000313" key="3">
    <source>
        <dbReference type="Proteomes" id="UP000298652"/>
    </source>
</evidence>
<name>A0A4V6D3D0_SETVI</name>
<gene>
    <name evidence="2" type="ORF">SEVIR_8G221807v2</name>
</gene>
<dbReference type="AlphaFoldDB" id="A0A4V6D3D0"/>
<feature type="chain" id="PRO_5020393975" description="BURP domain-containing protein" evidence="1">
    <location>
        <begin position="21"/>
        <end position="129"/>
    </location>
</feature>
<dbReference type="Proteomes" id="UP000298652">
    <property type="component" value="Chromosome 8"/>
</dbReference>
<evidence type="ECO:0008006" key="4">
    <source>
        <dbReference type="Google" id="ProtNLM"/>
    </source>
</evidence>
<keyword evidence="3" id="KW-1185">Reference proteome</keyword>